<keyword evidence="1" id="KW-0808">Transferase</keyword>
<comment type="caution">
    <text evidence="2">The sequence shown here is derived from an EMBL/GenBank/DDBJ whole genome shotgun (WGS) entry which is preliminary data.</text>
</comment>
<dbReference type="AlphaFoldDB" id="A0A157ZTK9"/>
<dbReference type="Gene3D" id="3.30.1540.10">
    <property type="entry name" value="formyl-coa transferase, domain 3"/>
    <property type="match status" value="1"/>
</dbReference>
<dbReference type="SUPFAM" id="SSF89796">
    <property type="entry name" value="CoA-transferase family III (CaiB/BaiF)"/>
    <property type="match status" value="1"/>
</dbReference>
<name>A0A157ZTK9_9BURK</name>
<protein>
    <submittedName>
        <fullName evidence="2">Lipid metabolism-like protein</fullName>
    </submittedName>
</protein>
<dbReference type="PANTHER" id="PTHR48207">
    <property type="entry name" value="SUCCINATE--HYDROXYMETHYLGLUTARATE COA-TRANSFERASE"/>
    <property type="match status" value="1"/>
</dbReference>
<dbReference type="EMBL" id="FCOB02000004">
    <property type="protein sequence ID" value="SAK48816.1"/>
    <property type="molecule type" value="Genomic_DNA"/>
</dbReference>
<proteinExistence type="predicted"/>
<dbReference type="InterPro" id="IPR050483">
    <property type="entry name" value="CoA-transferase_III_domain"/>
</dbReference>
<dbReference type="Pfam" id="PF02515">
    <property type="entry name" value="CoA_transf_3"/>
    <property type="match status" value="1"/>
</dbReference>
<dbReference type="InterPro" id="IPR003673">
    <property type="entry name" value="CoA-Trfase_fam_III"/>
</dbReference>
<organism evidence="2 3">
    <name type="scientific">Caballeronia ptereochthonis</name>
    <dbReference type="NCBI Taxonomy" id="1777144"/>
    <lineage>
        <taxon>Bacteria</taxon>
        <taxon>Pseudomonadati</taxon>
        <taxon>Pseudomonadota</taxon>
        <taxon>Betaproteobacteria</taxon>
        <taxon>Burkholderiales</taxon>
        <taxon>Burkholderiaceae</taxon>
        <taxon>Caballeronia</taxon>
    </lineage>
</organism>
<evidence type="ECO:0000256" key="1">
    <source>
        <dbReference type="ARBA" id="ARBA00022679"/>
    </source>
</evidence>
<dbReference type="PANTHER" id="PTHR48207:SF3">
    <property type="entry name" value="SUCCINATE--HYDROXYMETHYLGLUTARATE COA-TRANSFERASE"/>
    <property type="match status" value="1"/>
</dbReference>
<dbReference type="Proteomes" id="UP000054978">
    <property type="component" value="Unassembled WGS sequence"/>
</dbReference>
<evidence type="ECO:0000313" key="2">
    <source>
        <dbReference type="EMBL" id="SAK48816.1"/>
    </source>
</evidence>
<dbReference type="Gene3D" id="3.40.50.10540">
    <property type="entry name" value="Crotonobetainyl-coa:carnitine coa-transferase, domain 1"/>
    <property type="match status" value="1"/>
</dbReference>
<accession>A0A157ZTK9</accession>
<sequence>MKTENEGPLSGLKVLDLSRFIAGPHCAMQLADLGADVTKVERVNSGDDTRALAPKVEDESLYFMVFNRNKRSITLNFREPRAQTLLRELIAKADVVIENFRPGTMEKMGCDWDTLHALNPRLIMARISGYGQTGSMASEPCFDAIAQASTGLMDLTGQPDGPPTVAGTFAVDYTTALYATIGVLSALSHRDKTGEGQMIDVSLMGCGVSLLLTAVCEQAMLGRTMTRVGSRDRYSSPAQTFKSRDGHWVYLIAGNDAHFPRLARAMQRPELLDDPRYATHASRMSHIAEVEAEVAEWVLQHDADEVVAKLRAVEVSCSKVATVADVVASPYMREAGHITTVRHPKAGDVTMQGLPIRLSATPASIRKSAPLLGEDSASVLDEWLGMSDADIAALRQGGVI</sequence>
<dbReference type="InterPro" id="IPR023606">
    <property type="entry name" value="CoA-Trfase_III_dom_1_sf"/>
</dbReference>
<dbReference type="GO" id="GO:0008410">
    <property type="term" value="F:CoA-transferase activity"/>
    <property type="evidence" value="ECO:0007669"/>
    <property type="project" value="TreeGrafter"/>
</dbReference>
<dbReference type="STRING" id="1777144.AWB83_01000"/>
<gene>
    <name evidence="2" type="ORF">AWB83_01000</name>
</gene>
<dbReference type="InterPro" id="IPR044855">
    <property type="entry name" value="CoA-Trfase_III_dom3_sf"/>
</dbReference>
<dbReference type="RefSeq" id="WP_087043176.1">
    <property type="nucleotide sequence ID" value="NZ_FCOB02000004.1"/>
</dbReference>
<dbReference type="OrthoDB" id="5294844at2"/>
<keyword evidence="3" id="KW-1185">Reference proteome</keyword>
<reference evidence="2" key="1">
    <citation type="submission" date="2016-01" db="EMBL/GenBank/DDBJ databases">
        <authorList>
            <person name="Peeters C."/>
        </authorList>
    </citation>
    <scope>NUCLEOTIDE SEQUENCE [LARGE SCALE GENOMIC DNA]</scope>
    <source>
        <strain evidence="2">LMG 29326</strain>
    </source>
</reference>
<evidence type="ECO:0000313" key="3">
    <source>
        <dbReference type="Proteomes" id="UP000054978"/>
    </source>
</evidence>